<name>A0ABW8K2C6_9GAMM</name>
<evidence type="ECO:0000313" key="2">
    <source>
        <dbReference type="EMBL" id="MFK2916073.1"/>
    </source>
</evidence>
<dbReference type="EMBL" id="JADIKD010000006">
    <property type="protein sequence ID" value="MFK2916073.1"/>
    <property type="molecule type" value="Genomic_DNA"/>
</dbReference>
<evidence type="ECO:0000259" key="1">
    <source>
        <dbReference type="Pfam" id="PF01370"/>
    </source>
</evidence>
<evidence type="ECO:0000313" key="3">
    <source>
        <dbReference type="Proteomes" id="UP001620408"/>
    </source>
</evidence>
<gene>
    <name evidence="2" type="ORF">ISS97_02255</name>
</gene>
<sequence>MTILVTGSAGHLGEALMRSLHAASRSAIGIDRKPSPFTQRVGDIADRAFVRKAMRGVSAVIHTATLHKPHVATHSAQDFIDTNISGTLALLEEAVAAGVNAFVFTSTTSTFGAALTPGTDQPAAWITESVAPIPKNIYGTTKLAAENLCELFHRKQRLPVLVLRTSRFFPEADDHAETRDAYDIANAQANELLYRRADIEDVVSAHLLAIERAPAIGFGRYIISATPPFAAEDLALLHRDAPAVVQRLFPSFQALYSAHGWRMFPRVDRVYVNDLARQELGWQPKYHFAHVLDCLAAGQDFRSPLALAVGAKGYHDTTFGDMPYPVTP</sequence>
<dbReference type="RefSeq" id="WP_379984729.1">
    <property type="nucleotide sequence ID" value="NZ_JADIKD010000006.1"/>
</dbReference>
<proteinExistence type="predicted"/>
<keyword evidence="3" id="KW-1185">Reference proteome</keyword>
<organism evidence="2 3">
    <name type="scientific">Dyella koreensis</name>
    <dbReference type="NCBI Taxonomy" id="311235"/>
    <lineage>
        <taxon>Bacteria</taxon>
        <taxon>Pseudomonadati</taxon>
        <taxon>Pseudomonadota</taxon>
        <taxon>Gammaproteobacteria</taxon>
        <taxon>Lysobacterales</taxon>
        <taxon>Rhodanobacteraceae</taxon>
        <taxon>Dyella</taxon>
    </lineage>
</organism>
<reference evidence="2 3" key="1">
    <citation type="submission" date="2020-10" db="EMBL/GenBank/DDBJ databases">
        <title>Phylogeny of dyella-like bacteria.</title>
        <authorList>
            <person name="Fu J."/>
        </authorList>
    </citation>
    <scope>NUCLEOTIDE SEQUENCE [LARGE SCALE GENOMIC DNA]</scope>
    <source>
        <strain evidence="2 3">BB4</strain>
    </source>
</reference>
<dbReference type="InterPro" id="IPR001509">
    <property type="entry name" value="Epimerase_deHydtase"/>
</dbReference>
<dbReference type="CDD" id="cd08946">
    <property type="entry name" value="SDR_e"/>
    <property type="match status" value="1"/>
</dbReference>
<dbReference type="Gene3D" id="3.40.50.720">
    <property type="entry name" value="NAD(P)-binding Rossmann-like Domain"/>
    <property type="match status" value="1"/>
</dbReference>
<dbReference type="Pfam" id="PF01370">
    <property type="entry name" value="Epimerase"/>
    <property type="match status" value="1"/>
</dbReference>
<dbReference type="InterPro" id="IPR036291">
    <property type="entry name" value="NAD(P)-bd_dom_sf"/>
</dbReference>
<feature type="domain" description="NAD-dependent epimerase/dehydratase" evidence="1">
    <location>
        <begin position="3"/>
        <end position="212"/>
    </location>
</feature>
<dbReference type="SUPFAM" id="SSF51735">
    <property type="entry name" value="NAD(P)-binding Rossmann-fold domains"/>
    <property type="match status" value="1"/>
</dbReference>
<dbReference type="InterPro" id="IPR050177">
    <property type="entry name" value="Lipid_A_modif_metabolic_enz"/>
</dbReference>
<dbReference type="PANTHER" id="PTHR43245">
    <property type="entry name" value="BIFUNCTIONAL POLYMYXIN RESISTANCE PROTEIN ARNA"/>
    <property type="match status" value="1"/>
</dbReference>
<accession>A0ABW8K2C6</accession>
<dbReference type="PANTHER" id="PTHR43245:SF54">
    <property type="entry name" value="BLL0593 PROTEIN"/>
    <property type="match status" value="1"/>
</dbReference>
<protein>
    <submittedName>
        <fullName evidence="2">NAD(P)-dependent oxidoreductase</fullName>
    </submittedName>
</protein>
<dbReference type="Proteomes" id="UP001620408">
    <property type="component" value="Unassembled WGS sequence"/>
</dbReference>
<comment type="caution">
    <text evidence="2">The sequence shown here is derived from an EMBL/GenBank/DDBJ whole genome shotgun (WGS) entry which is preliminary data.</text>
</comment>